<organism evidence="1 2">
    <name type="scientific">Escherichia phage IME11</name>
    <dbReference type="NCBI Taxonomy" id="1239384"/>
    <lineage>
        <taxon>Viruses</taxon>
        <taxon>Duplodnaviria</taxon>
        <taxon>Heunggongvirae</taxon>
        <taxon>Uroviricota</taxon>
        <taxon>Caudoviricetes</taxon>
        <taxon>Schitoviridae</taxon>
        <taxon>Enquatrovirinae</taxon>
        <taxon>Gamaleyavirus</taxon>
        <taxon>Gamaleyavirus IME11</taxon>
    </lineage>
</organism>
<evidence type="ECO:0000313" key="1">
    <source>
        <dbReference type="EMBL" id="AFV29120.1"/>
    </source>
</evidence>
<dbReference type="RefSeq" id="YP_006990676.1">
    <property type="nucleotide sequence ID" value="NC_019423.1"/>
</dbReference>
<keyword evidence="2" id="KW-1185">Reference proteome</keyword>
<name>K4MMD3_9CAUD</name>
<dbReference type="GeneID" id="13997488"/>
<sequence>MRKSLIMGTKEDVSRMRNRNVASKRALSMTNEQLQEFIDAGLKQSKARIVTFNHPSILGNN</sequence>
<gene>
    <name evidence="1" type="ORF">IME11_71</name>
</gene>
<proteinExistence type="predicted"/>
<reference evidence="1 2" key="1">
    <citation type="journal article" date="2012" name="J. Virol.">
        <title>Complete Genome Sequence of IME11, a New N4-Like Bacteriophage.</title>
        <authorList>
            <person name="Fan H."/>
            <person name="Fan H."/>
            <person name="An X."/>
            <person name="Huang Y."/>
            <person name="Zhang Z."/>
            <person name="Mi Z."/>
            <person name="Tong Y."/>
        </authorList>
    </citation>
    <scope>NUCLEOTIDE SEQUENCE [LARGE SCALE GENOMIC DNA]</scope>
</reference>
<dbReference type="Proteomes" id="UP000001223">
    <property type="component" value="Segment"/>
</dbReference>
<dbReference type="EMBL" id="JX880034">
    <property type="protein sequence ID" value="AFV29120.1"/>
    <property type="molecule type" value="Genomic_DNA"/>
</dbReference>
<protein>
    <submittedName>
        <fullName evidence="1">Uncharacterized protein</fullName>
    </submittedName>
</protein>
<evidence type="ECO:0000313" key="2">
    <source>
        <dbReference type="Proteomes" id="UP000001223"/>
    </source>
</evidence>
<dbReference type="OrthoDB" id="25818at10239"/>
<dbReference type="KEGG" id="vg:13997488"/>
<accession>K4MMD3</accession>